<dbReference type="PROSITE" id="PS50005">
    <property type="entry name" value="TPR"/>
    <property type="match status" value="6"/>
</dbReference>
<organism evidence="5 6">
    <name type="scientific">Nostoc edaphicum CCNP1411</name>
    <dbReference type="NCBI Taxonomy" id="1472755"/>
    <lineage>
        <taxon>Bacteria</taxon>
        <taxon>Bacillati</taxon>
        <taxon>Cyanobacteriota</taxon>
        <taxon>Cyanophyceae</taxon>
        <taxon>Nostocales</taxon>
        <taxon>Nostocaceae</taxon>
        <taxon>Nostoc</taxon>
    </lineage>
</organism>
<evidence type="ECO:0000259" key="4">
    <source>
        <dbReference type="Pfam" id="PF00535"/>
    </source>
</evidence>
<evidence type="ECO:0000256" key="2">
    <source>
        <dbReference type="ARBA" id="ARBA00022803"/>
    </source>
</evidence>
<dbReference type="RefSeq" id="WP_181931143.1">
    <property type="nucleotide sequence ID" value="NZ_CP054698.1"/>
</dbReference>
<reference evidence="6" key="1">
    <citation type="submission" date="2020-06" db="EMBL/GenBank/DDBJ databases">
        <title>Nostoc edaphicum CCNP1411 genome.</title>
        <authorList>
            <person name="Fidor A."/>
            <person name="Grabski M."/>
            <person name="Gawor J."/>
            <person name="Gromadka R."/>
            <person name="Wegrzyn G."/>
            <person name="Mazur-Marzec H."/>
        </authorList>
    </citation>
    <scope>NUCLEOTIDE SEQUENCE [LARGE SCALE GENOMIC DNA]</scope>
    <source>
        <strain evidence="6">CCNP1411</strain>
    </source>
</reference>
<dbReference type="Gene3D" id="3.90.550.10">
    <property type="entry name" value="Spore Coat Polysaccharide Biosynthesis Protein SpsA, Chain A"/>
    <property type="match status" value="2"/>
</dbReference>
<evidence type="ECO:0000256" key="3">
    <source>
        <dbReference type="PROSITE-ProRule" id="PRU00339"/>
    </source>
</evidence>
<keyword evidence="5" id="KW-0808">Transferase</keyword>
<feature type="repeat" description="TPR" evidence="3">
    <location>
        <begin position="189"/>
        <end position="222"/>
    </location>
</feature>
<keyword evidence="2 3" id="KW-0802">TPR repeat</keyword>
<feature type="domain" description="Glycosyltransferase 2-like" evidence="4">
    <location>
        <begin position="753"/>
        <end position="870"/>
    </location>
</feature>
<feature type="repeat" description="TPR" evidence="3">
    <location>
        <begin position="634"/>
        <end position="667"/>
    </location>
</feature>
<feature type="repeat" description="TPR" evidence="3">
    <location>
        <begin position="96"/>
        <end position="129"/>
    </location>
</feature>
<feature type="repeat" description="TPR" evidence="3">
    <location>
        <begin position="62"/>
        <end position="95"/>
    </location>
</feature>
<dbReference type="EMBL" id="CP054698">
    <property type="protein sequence ID" value="QMS87915.1"/>
    <property type="molecule type" value="Genomic_DNA"/>
</dbReference>
<gene>
    <name evidence="5" type="ORF">HUN01_10065</name>
</gene>
<dbReference type="Gene3D" id="1.25.40.10">
    <property type="entry name" value="Tetratricopeptide repeat domain"/>
    <property type="match status" value="4"/>
</dbReference>
<dbReference type="Pfam" id="PF00515">
    <property type="entry name" value="TPR_1"/>
    <property type="match status" value="1"/>
</dbReference>
<dbReference type="Pfam" id="PF14559">
    <property type="entry name" value="TPR_19"/>
    <property type="match status" value="1"/>
</dbReference>
<evidence type="ECO:0000313" key="6">
    <source>
        <dbReference type="Proteomes" id="UP000514713"/>
    </source>
</evidence>
<accession>A0A7D7Q9K6</accession>
<feature type="repeat" description="TPR" evidence="3">
    <location>
        <begin position="130"/>
        <end position="163"/>
    </location>
</feature>
<dbReference type="InterPro" id="IPR051685">
    <property type="entry name" value="Ycf3/AcsC/BcsC/TPR_MFPF"/>
</dbReference>
<dbReference type="Pfam" id="PF13414">
    <property type="entry name" value="TPR_11"/>
    <property type="match status" value="1"/>
</dbReference>
<dbReference type="SMART" id="SM00028">
    <property type="entry name" value="TPR"/>
    <property type="match status" value="8"/>
</dbReference>
<dbReference type="InterPro" id="IPR001173">
    <property type="entry name" value="Glyco_trans_2-like"/>
</dbReference>
<dbReference type="KEGG" id="ned:HUN01_10065"/>
<dbReference type="InterPro" id="IPR029044">
    <property type="entry name" value="Nucleotide-diphossugar_trans"/>
</dbReference>
<dbReference type="PANTHER" id="PTHR44943">
    <property type="entry name" value="CELLULOSE SYNTHASE OPERON PROTEIN C"/>
    <property type="match status" value="1"/>
</dbReference>
<feature type="repeat" description="TPR" evidence="3">
    <location>
        <begin position="668"/>
        <end position="701"/>
    </location>
</feature>
<dbReference type="PROSITE" id="PS50293">
    <property type="entry name" value="TPR_REGION"/>
    <property type="match status" value="2"/>
</dbReference>
<evidence type="ECO:0000256" key="1">
    <source>
        <dbReference type="ARBA" id="ARBA00022737"/>
    </source>
</evidence>
<dbReference type="CDD" id="cd00761">
    <property type="entry name" value="Glyco_tranf_GTA_type"/>
    <property type="match status" value="1"/>
</dbReference>
<protein>
    <submittedName>
        <fullName evidence="5">Glycosyltransferase</fullName>
    </submittedName>
</protein>
<name>A0A7D7Q9K6_9NOSO</name>
<dbReference type="InterPro" id="IPR011990">
    <property type="entry name" value="TPR-like_helical_dom_sf"/>
</dbReference>
<dbReference type="AlphaFoldDB" id="A0A7D7Q9K6"/>
<dbReference type="SUPFAM" id="SSF48452">
    <property type="entry name" value="TPR-like"/>
    <property type="match status" value="1"/>
</dbReference>
<dbReference type="Pfam" id="PF13181">
    <property type="entry name" value="TPR_8"/>
    <property type="match status" value="2"/>
</dbReference>
<dbReference type="Proteomes" id="UP000514713">
    <property type="component" value="Chromosome"/>
</dbReference>
<dbReference type="InterPro" id="IPR019734">
    <property type="entry name" value="TPR_rpt"/>
</dbReference>
<dbReference type="SUPFAM" id="SSF53448">
    <property type="entry name" value="Nucleotide-diphospho-sugar transferases"/>
    <property type="match status" value="2"/>
</dbReference>
<feature type="domain" description="Glycosyltransferase 2-like" evidence="4">
    <location>
        <begin position="308"/>
        <end position="426"/>
    </location>
</feature>
<keyword evidence="6" id="KW-1185">Reference proteome</keyword>
<dbReference type="PANTHER" id="PTHR44943:SF10">
    <property type="match status" value="1"/>
</dbReference>
<keyword evidence="1" id="KW-0677">Repeat</keyword>
<proteinExistence type="predicted"/>
<evidence type="ECO:0000313" key="5">
    <source>
        <dbReference type="EMBL" id="QMS87915.1"/>
    </source>
</evidence>
<sequence>MNTKIISESNVKSLIEMAIKKHQSGQLDEAKSLYKQALQIQSECGGESDSLEGKDQIQSNYSEALYGIGMLAQQTGKLLEAEKFLSQAAQVQPDSVKTWFSLGNLRQGQGQLPEAELAYKQAIALRPDAAPIYNNLGYTLQEQGKLDEAVACYQKALEVQPNCIEADVNLGNALQTQGKLSPDKQAHYAQLNYKLGFGRKNAGDLKTAEAYWQKALELNPNYGEVHMGLGEIYQTQKQLNEAAAAFRQGLKLINPHYAKAVEASDEAKIPQQVPITPLIPLREIIVGNHRFPAIPTVADSTDKRPFWSVVVTVYNRRDYLLECLASVLAQWQGKEQMEIIVMDDASRTSVFELVNSIGQGVIHYYRNPQNLGLPGNWNAGVALTRGRWVHLLHDDDYILPGFYSRLQESLEACLDSVGAAFTGYQNINEKGEVIFRQQVYGEQRGIARNWLQRIGVSNSLNMPAVVIRREVHEQLGLYHPELTYTSDWEVYKRIAAVYDWWYEPEILARYRQHANNVTSELLLTGKQMLSIRRAIEISESYFPTEQSAEITAKSRSHHFLSCLQFALIPLRAGNLAGAWQVLEEALKIDCSSKAVAKLFSWLTREEATPLQEAGYIQTALTYYRQAIALRQDLQEIYYNLGKILQEHGEWEEAIASYHQALKLNPQNWEIYTHLGQVYQAQNKIAEAISVYRQGLTLLNPHYAKAVAAYQNAETTPEMLITPPISQGEVTIGAYQFPAIPRVTDPEKPRPFWTVVIPVYNRTDYLLESLASVLIQWPGAEQMEILVMDNASTPPLFDLANSIGGGVIRYYRHPQNIGGESNHNAGISLSRGHWIHVLHDDDCVLPGFYTQLQQSLQESPDSVGAAFTNFEYFNEEGKIIAKGEVISWFKNHKGIPRNFLPRIGVTCPLQVPAVVIRRLTHEQIGGYYPQLICASEWELYKRIAVSYDWWYEPGSLARYRVHSHRLTADDLSSGILATSIRQGIEISESYLPAMYRAEITTQARSYNFNYCLTRMAIPLKAGNVTGALRMLQEILKLDHSPQAVAKLFTWLTQDEAAPLRDEITTKLLAISGENISENILTKLQPPQTAIAP</sequence>
<dbReference type="GO" id="GO:0016740">
    <property type="term" value="F:transferase activity"/>
    <property type="evidence" value="ECO:0007669"/>
    <property type="project" value="UniProtKB-KW"/>
</dbReference>
<dbReference type="Pfam" id="PF00535">
    <property type="entry name" value="Glycos_transf_2"/>
    <property type="match status" value="2"/>
</dbReference>